<name>A8YFS1_MICA7</name>
<protein>
    <submittedName>
        <fullName evidence="2">Similarity</fullName>
    </submittedName>
</protein>
<feature type="signal peptide" evidence="1">
    <location>
        <begin position="1"/>
        <end position="23"/>
    </location>
</feature>
<sequence length="188" mass="21294">MRMKHRQPCQILAMLFLTGAATFSVPEPSKSAGKGLFFCGQLQGKWNTFVKRPKRNIAIIEWTSNDFADSGWDNRKRCITVSDRFNQYAPLLTNVKTSNVNGYPVICVPKVKGGSCAKNEVLFTLKAGINPEEVAQKLFNMNRYGNPSKFRFTEQPFSYDSEGELNINVETFINNLEEIIEASENEPR</sequence>
<proteinExistence type="predicted"/>
<organism evidence="2">
    <name type="scientific">Microcystis aeruginosa (strain PCC 7806)</name>
    <dbReference type="NCBI Taxonomy" id="267872"/>
    <lineage>
        <taxon>Bacteria</taxon>
        <taxon>Bacillati</taxon>
        <taxon>Cyanobacteriota</taxon>
        <taxon>Cyanophyceae</taxon>
        <taxon>Oscillatoriophycideae</taxon>
        <taxon>Chroococcales</taxon>
        <taxon>Microcystaceae</taxon>
        <taxon>Microcystis</taxon>
    </lineage>
</organism>
<evidence type="ECO:0000256" key="1">
    <source>
        <dbReference type="SAM" id="SignalP"/>
    </source>
</evidence>
<dbReference type="EMBL" id="AM778936">
    <property type="protein sequence ID" value="CAO89734.1"/>
    <property type="molecule type" value="Genomic_DNA"/>
</dbReference>
<keyword evidence="1" id="KW-0732">Signal</keyword>
<evidence type="ECO:0000313" key="2">
    <source>
        <dbReference type="EMBL" id="CAO89734.1"/>
    </source>
</evidence>
<reference evidence="2" key="1">
    <citation type="submission" date="2007-08" db="EMBL/GenBank/DDBJ databases">
        <authorList>
            <person name="Frangeul L."/>
        </authorList>
    </citation>
    <scope>NUCLEOTIDE SEQUENCE</scope>
    <source>
        <strain evidence="2">PCC 7806</strain>
    </source>
</reference>
<dbReference type="AlphaFoldDB" id="A8YFS1"/>
<dbReference type="Pfam" id="PF14218">
    <property type="entry name" value="COP23"/>
    <property type="match status" value="1"/>
</dbReference>
<accession>A8YFS1</accession>
<gene>
    <name evidence="2" type="ORF">IPF_2378</name>
</gene>
<feature type="chain" id="PRO_5002731460" evidence="1">
    <location>
        <begin position="24"/>
        <end position="188"/>
    </location>
</feature>
<dbReference type="InterPro" id="IPR025478">
    <property type="entry name" value="COP23"/>
</dbReference>